<evidence type="ECO:0000313" key="2">
    <source>
        <dbReference type="Proteomes" id="UP000789595"/>
    </source>
</evidence>
<evidence type="ECO:0000313" key="1">
    <source>
        <dbReference type="EMBL" id="CAH0374106.1"/>
    </source>
</evidence>
<reference evidence="1" key="1">
    <citation type="submission" date="2021-11" db="EMBL/GenBank/DDBJ databases">
        <authorList>
            <consortium name="Genoscope - CEA"/>
            <person name="William W."/>
        </authorList>
    </citation>
    <scope>NUCLEOTIDE SEQUENCE</scope>
</reference>
<gene>
    <name evidence="1" type="ORF">PECAL_4P13720</name>
</gene>
<dbReference type="Proteomes" id="UP000789595">
    <property type="component" value="Unassembled WGS sequence"/>
</dbReference>
<feature type="non-terminal residue" evidence="1">
    <location>
        <position position="1"/>
    </location>
</feature>
<protein>
    <submittedName>
        <fullName evidence="1">Uncharacterized protein</fullName>
    </submittedName>
</protein>
<comment type="caution">
    <text evidence="1">The sequence shown here is derived from an EMBL/GenBank/DDBJ whole genome shotgun (WGS) entry which is preliminary data.</text>
</comment>
<organism evidence="1 2">
    <name type="scientific">Pelagomonas calceolata</name>
    <dbReference type="NCBI Taxonomy" id="35677"/>
    <lineage>
        <taxon>Eukaryota</taxon>
        <taxon>Sar</taxon>
        <taxon>Stramenopiles</taxon>
        <taxon>Ochrophyta</taxon>
        <taxon>Pelagophyceae</taxon>
        <taxon>Pelagomonadales</taxon>
        <taxon>Pelagomonadaceae</taxon>
        <taxon>Pelagomonas</taxon>
    </lineage>
</organism>
<dbReference type="EMBL" id="CAKKNE010000004">
    <property type="protein sequence ID" value="CAH0374106.1"/>
    <property type="molecule type" value="Genomic_DNA"/>
</dbReference>
<proteinExistence type="predicted"/>
<sequence>RLPRSVITRQIIPVALIIDCGCSKYCVPVAFRLLQILHFHYWQQSTTLTHLPAGERGR</sequence>
<dbReference type="AlphaFoldDB" id="A0A8J2SNI5"/>
<accession>A0A8J2SNI5</accession>
<name>A0A8J2SNI5_9STRA</name>
<keyword evidence="2" id="KW-1185">Reference proteome</keyword>